<evidence type="ECO:0000313" key="3">
    <source>
        <dbReference type="Proteomes" id="UP000186997"/>
    </source>
</evidence>
<keyword evidence="1" id="KW-1133">Transmembrane helix</keyword>
<proteinExistence type="predicted"/>
<protein>
    <recommendedName>
        <fullName evidence="4">TadE-like protein</fullName>
    </recommendedName>
</protein>
<evidence type="ECO:0000313" key="2">
    <source>
        <dbReference type="EMBL" id="SIT82868.1"/>
    </source>
</evidence>
<accession>A0A1R3WWR3</accession>
<evidence type="ECO:0000256" key="1">
    <source>
        <dbReference type="SAM" id="Phobius"/>
    </source>
</evidence>
<dbReference type="Proteomes" id="UP000186997">
    <property type="component" value="Unassembled WGS sequence"/>
</dbReference>
<keyword evidence="3" id="KW-1185">Reference proteome</keyword>
<reference evidence="3" key="1">
    <citation type="submission" date="2017-01" db="EMBL/GenBank/DDBJ databases">
        <authorList>
            <person name="Varghese N."/>
            <person name="Submissions S."/>
        </authorList>
    </citation>
    <scope>NUCLEOTIDE SEQUENCE [LARGE SCALE GENOMIC DNA]</scope>
    <source>
        <strain evidence="3">DSM 29591</strain>
    </source>
</reference>
<dbReference type="STRING" id="287098.SAMN05421665_1554"/>
<name>A0A1R3WWR3_9RHOB</name>
<dbReference type="RefSeq" id="WP_242654360.1">
    <property type="nucleotide sequence ID" value="NZ_FTPR01000001.1"/>
</dbReference>
<dbReference type="AlphaFoldDB" id="A0A1R3WWR3"/>
<gene>
    <name evidence="2" type="ORF">SAMN05421665_1554</name>
</gene>
<feature type="transmembrane region" description="Helical" evidence="1">
    <location>
        <begin position="16"/>
        <end position="35"/>
    </location>
</feature>
<dbReference type="EMBL" id="FTPR01000001">
    <property type="protein sequence ID" value="SIT82868.1"/>
    <property type="molecule type" value="Genomic_DNA"/>
</dbReference>
<organism evidence="2 3">
    <name type="scientific">Yoonia rosea</name>
    <dbReference type="NCBI Taxonomy" id="287098"/>
    <lineage>
        <taxon>Bacteria</taxon>
        <taxon>Pseudomonadati</taxon>
        <taxon>Pseudomonadota</taxon>
        <taxon>Alphaproteobacteria</taxon>
        <taxon>Rhodobacterales</taxon>
        <taxon>Paracoccaceae</taxon>
        <taxon>Yoonia</taxon>
    </lineage>
</organism>
<sequence length="185" mass="20544">MKTLLQHFLKDERGTASIEIVLVFPVFFGFFLMTYESGVYSARQVMLEHGVDVTVREIRIGVITNPDRDNLRARICSAARILPDCIRQLEIELEQRDPRTAWVALDAEVRCVDRGDLDADYGGTIDPTGNNELMFLRACIRIDPFLPSSALGKAFIEANAGDSAAGESYALIATGAFVVEPFRND</sequence>
<evidence type="ECO:0008006" key="4">
    <source>
        <dbReference type="Google" id="ProtNLM"/>
    </source>
</evidence>
<keyword evidence="1" id="KW-0812">Transmembrane</keyword>
<keyword evidence="1" id="KW-0472">Membrane</keyword>